<keyword evidence="2" id="KW-0479">Metal-binding</keyword>
<dbReference type="InterPro" id="IPR006439">
    <property type="entry name" value="HAD-SF_hydro_IA"/>
</dbReference>
<comment type="cofactor">
    <cofactor evidence="1">
        <name>Mg(2+)</name>
        <dbReference type="ChEBI" id="CHEBI:18420"/>
    </cofactor>
</comment>
<organism evidence="5 6">
    <name type="scientific">Penicillium subrubescens</name>
    <dbReference type="NCBI Taxonomy" id="1316194"/>
    <lineage>
        <taxon>Eukaryota</taxon>
        <taxon>Fungi</taxon>
        <taxon>Dikarya</taxon>
        <taxon>Ascomycota</taxon>
        <taxon>Pezizomycotina</taxon>
        <taxon>Eurotiomycetes</taxon>
        <taxon>Eurotiomycetidae</taxon>
        <taxon>Eurotiales</taxon>
        <taxon>Aspergillaceae</taxon>
        <taxon>Penicillium</taxon>
    </lineage>
</organism>
<dbReference type="SFLD" id="SFLDG01129">
    <property type="entry name" value="C1.5:_HAD__Beta-PGM__Phosphata"/>
    <property type="match status" value="1"/>
</dbReference>
<dbReference type="OrthoDB" id="1694274at2759"/>
<dbReference type="GO" id="GO:0044281">
    <property type="term" value="P:small molecule metabolic process"/>
    <property type="evidence" value="ECO:0007669"/>
    <property type="project" value="UniProtKB-ARBA"/>
</dbReference>
<dbReference type="NCBIfam" id="TIGR01549">
    <property type="entry name" value="HAD-SF-IA-v1"/>
    <property type="match status" value="1"/>
</dbReference>
<comment type="caution">
    <text evidence="5">The sequence shown here is derived from an EMBL/GenBank/DDBJ whole genome shotgun (WGS) entry which is preliminary data.</text>
</comment>
<evidence type="ECO:0000313" key="6">
    <source>
        <dbReference type="Proteomes" id="UP000186955"/>
    </source>
</evidence>
<dbReference type="InterPro" id="IPR036412">
    <property type="entry name" value="HAD-like_sf"/>
</dbReference>
<keyword evidence="4" id="KW-0460">Magnesium</keyword>
<dbReference type="GO" id="GO:0046872">
    <property type="term" value="F:metal ion binding"/>
    <property type="evidence" value="ECO:0007669"/>
    <property type="project" value="UniProtKB-KW"/>
</dbReference>
<gene>
    <name evidence="5" type="ORF">PENSUB_8118</name>
</gene>
<evidence type="ECO:0000256" key="3">
    <source>
        <dbReference type="ARBA" id="ARBA00022801"/>
    </source>
</evidence>
<dbReference type="Gene3D" id="3.40.50.1000">
    <property type="entry name" value="HAD superfamily/HAD-like"/>
    <property type="match status" value="1"/>
</dbReference>
<evidence type="ECO:0000256" key="4">
    <source>
        <dbReference type="ARBA" id="ARBA00022842"/>
    </source>
</evidence>
<dbReference type="PANTHER" id="PTHR46470:SF2">
    <property type="entry name" value="GLYCERALDEHYDE 3-PHOSPHATE PHOSPHATASE"/>
    <property type="match status" value="1"/>
</dbReference>
<dbReference type="InterPro" id="IPR023198">
    <property type="entry name" value="PGP-like_dom2"/>
</dbReference>
<dbReference type="GO" id="GO:0016791">
    <property type="term" value="F:phosphatase activity"/>
    <property type="evidence" value="ECO:0007669"/>
    <property type="project" value="UniProtKB-ARBA"/>
</dbReference>
<evidence type="ECO:0000256" key="2">
    <source>
        <dbReference type="ARBA" id="ARBA00022723"/>
    </source>
</evidence>
<proteinExistence type="predicted"/>
<evidence type="ECO:0000313" key="5">
    <source>
        <dbReference type="EMBL" id="OKO99901.1"/>
    </source>
</evidence>
<reference evidence="5 6" key="1">
    <citation type="submission" date="2016-10" db="EMBL/GenBank/DDBJ databases">
        <title>Genome sequence of the ascomycete fungus Penicillium subrubescens.</title>
        <authorList>
            <person name="De Vries R.P."/>
            <person name="Peng M."/>
            <person name="Dilokpimol A."/>
            <person name="Hilden K."/>
            <person name="Makela M.R."/>
            <person name="Grigoriev I."/>
            <person name="Riley R."/>
            <person name="Granchi Z."/>
        </authorList>
    </citation>
    <scope>NUCLEOTIDE SEQUENCE [LARGE SCALE GENOMIC DNA]</scope>
    <source>
        <strain evidence="5 6">CBS 132785</strain>
    </source>
</reference>
<accession>A0A1Q5TI55</accession>
<keyword evidence="3" id="KW-0378">Hydrolase</keyword>
<dbReference type="STRING" id="1316194.A0A1Q5TI55"/>
<protein>
    <recommendedName>
        <fullName evidence="7">Glyceraldehyde 3-phosphate phosphatase</fullName>
    </recommendedName>
</protein>
<dbReference type="Pfam" id="PF00702">
    <property type="entry name" value="Hydrolase"/>
    <property type="match status" value="1"/>
</dbReference>
<dbReference type="EMBL" id="MNBE01000653">
    <property type="protein sequence ID" value="OKO99901.1"/>
    <property type="molecule type" value="Genomic_DNA"/>
</dbReference>
<dbReference type="SUPFAM" id="SSF56784">
    <property type="entry name" value="HAD-like"/>
    <property type="match status" value="1"/>
</dbReference>
<dbReference type="Proteomes" id="UP000186955">
    <property type="component" value="Unassembled WGS sequence"/>
</dbReference>
<sequence length="251" mass="28703">MPTDKSEFDLQAALSSKAWFGFDLDDTLHEFRFASGQASLSVFEVISAKYGKDVDDTKAKYQEILRQSTAHAFTDGRTSSEYRRERFSRLLQAHGIEKYEDIDHILKIYQSSLRSNLTLKAGALQLLQALQRLNKKVMVITEGPADAQEWTIRELGLGPYVDILVTTNEVGRSKVDGLFAAVLERYSIHPEEIVYFGDNEVRDVHTAQKEGILAILYDQKQENHLRSPDALRINSWDKLQNMLLGVKYIRY</sequence>
<name>A0A1Q5TI55_9EURO</name>
<evidence type="ECO:0008006" key="7">
    <source>
        <dbReference type="Google" id="ProtNLM"/>
    </source>
</evidence>
<dbReference type="AlphaFoldDB" id="A0A1Q5TI55"/>
<dbReference type="InterPro" id="IPR023214">
    <property type="entry name" value="HAD_sf"/>
</dbReference>
<evidence type="ECO:0000256" key="1">
    <source>
        <dbReference type="ARBA" id="ARBA00001946"/>
    </source>
</evidence>
<keyword evidence="6" id="KW-1185">Reference proteome</keyword>
<dbReference type="InterPro" id="IPR051400">
    <property type="entry name" value="HAD-like_hydrolase"/>
</dbReference>
<dbReference type="Gene3D" id="1.10.150.240">
    <property type="entry name" value="Putative phosphatase, domain 2"/>
    <property type="match status" value="1"/>
</dbReference>
<dbReference type="SFLD" id="SFLDS00003">
    <property type="entry name" value="Haloacid_Dehalogenase"/>
    <property type="match status" value="1"/>
</dbReference>
<dbReference type="PANTHER" id="PTHR46470">
    <property type="entry name" value="N-ACYLNEURAMINATE-9-PHOSPHATASE"/>
    <property type="match status" value="1"/>
</dbReference>